<dbReference type="InterPro" id="IPR032466">
    <property type="entry name" value="Metal_Hydrolase"/>
</dbReference>
<comment type="caution">
    <text evidence="6">The sequence shown here is derived from an EMBL/GenBank/DDBJ whole genome shotgun (WGS) entry which is preliminary data.</text>
</comment>
<evidence type="ECO:0000313" key="7">
    <source>
        <dbReference type="Proteomes" id="UP000231154"/>
    </source>
</evidence>
<dbReference type="Proteomes" id="UP000231154">
    <property type="component" value="Unassembled WGS sequence"/>
</dbReference>
<dbReference type="PROSITE" id="PS00483">
    <property type="entry name" value="DIHYDROOROTASE_2"/>
    <property type="match status" value="1"/>
</dbReference>
<evidence type="ECO:0000256" key="3">
    <source>
        <dbReference type="ARBA" id="ARBA00022801"/>
    </source>
</evidence>
<dbReference type="AlphaFoldDB" id="A0A2H0Q0B0"/>
<dbReference type="Gene3D" id="3.20.20.140">
    <property type="entry name" value="Metal-dependent hydrolases"/>
    <property type="match status" value="1"/>
</dbReference>
<dbReference type="EMBL" id="PCXF01000032">
    <property type="protein sequence ID" value="PIR27384.1"/>
    <property type="molecule type" value="Genomic_DNA"/>
</dbReference>
<keyword evidence="3" id="KW-0378">Hydrolase</keyword>
<name>A0A2H0Q0B0_9BACT</name>
<dbReference type="GO" id="GO:0046872">
    <property type="term" value="F:metal ion binding"/>
    <property type="evidence" value="ECO:0007669"/>
    <property type="project" value="UniProtKB-KW"/>
</dbReference>
<organism evidence="6 7">
    <name type="scientific">Candidatus Berkelbacteria bacterium CG11_big_fil_rev_8_21_14_0_20_42_15</name>
    <dbReference type="NCBI Taxonomy" id="1974517"/>
    <lineage>
        <taxon>Bacteria</taxon>
        <taxon>Candidatus Berkelbacteria</taxon>
    </lineage>
</organism>
<dbReference type="UniPathway" id="UPA00070">
    <property type="reaction ID" value="UER00117"/>
</dbReference>
<accession>A0A2H0Q0B0</accession>
<evidence type="ECO:0000256" key="1">
    <source>
        <dbReference type="ARBA" id="ARBA00002368"/>
    </source>
</evidence>
<dbReference type="GO" id="GO:0044205">
    <property type="term" value="P:'de novo' UMP biosynthetic process"/>
    <property type="evidence" value="ECO:0007669"/>
    <property type="project" value="UniProtKB-UniPathway"/>
</dbReference>
<evidence type="ECO:0000256" key="2">
    <source>
        <dbReference type="ARBA" id="ARBA00022723"/>
    </source>
</evidence>
<sequence>MRIPSVFDAHSHVRIGDIMEAVVPYVARYCQAAVVMPNTAKIRTGAQAPKHREEIVAIAARAGYSGFRPLMTVMLTDDTDPADVATWPDAGIIAGKYYPAELYPHGGVSDFDKIGDVLSEMGRVGIAFSGHIEKAGVHPLLAEQAAIPDFRRIADRGDIRVIFEHASTIEAIEAVREYPHAAATITPQHLWLTADDVYDASRENIRHEHNWCRPVTKTAEDREVLRVAAMSGDPKIFLGSDFAPHLAFSKANIPPPAGCACYPAALSVLAEVFAQYGRLDWLADFTSGHAARFYGIQLSCDASPLTITEEEWIVPGSIFVGSQDERIIPWLAGEILPFFTSVSL</sequence>
<proteinExistence type="predicted"/>
<dbReference type="GO" id="GO:0006207">
    <property type="term" value="P:'de novo' pyrimidine nucleobase biosynthetic process"/>
    <property type="evidence" value="ECO:0007669"/>
    <property type="project" value="TreeGrafter"/>
</dbReference>
<gene>
    <name evidence="6" type="ORF">COV40_01065</name>
</gene>
<dbReference type="PIRSF" id="PIRSF001237">
    <property type="entry name" value="DHOdimr"/>
    <property type="match status" value="1"/>
</dbReference>
<keyword evidence="2" id="KW-0479">Metal-binding</keyword>
<evidence type="ECO:0000256" key="4">
    <source>
        <dbReference type="ARBA" id="ARBA00022833"/>
    </source>
</evidence>
<keyword evidence="4" id="KW-0862">Zinc</keyword>
<dbReference type="GO" id="GO:0005737">
    <property type="term" value="C:cytoplasm"/>
    <property type="evidence" value="ECO:0007669"/>
    <property type="project" value="TreeGrafter"/>
</dbReference>
<dbReference type="InterPro" id="IPR002195">
    <property type="entry name" value="Dihydroorotase_CS"/>
</dbReference>
<dbReference type="PANTHER" id="PTHR43137">
    <property type="entry name" value="DIHYDROOROTASE"/>
    <property type="match status" value="1"/>
</dbReference>
<comment type="function">
    <text evidence="1">Catalyzes the reversible cyclization of carbamoyl aspartate to dihydroorotate.</text>
</comment>
<protein>
    <submittedName>
        <fullName evidence="6">Dihydroorotase</fullName>
    </submittedName>
</protein>
<dbReference type="SUPFAM" id="SSF51556">
    <property type="entry name" value="Metallo-dependent hydrolases"/>
    <property type="match status" value="1"/>
</dbReference>
<dbReference type="GO" id="GO:0004151">
    <property type="term" value="F:dihydroorotase activity"/>
    <property type="evidence" value="ECO:0007669"/>
    <property type="project" value="InterPro"/>
</dbReference>
<reference evidence="6 7" key="1">
    <citation type="submission" date="2017-09" db="EMBL/GenBank/DDBJ databases">
        <title>Depth-based differentiation of microbial function through sediment-hosted aquifers and enrichment of novel symbionts in the deep terrestrial subsurface.</title>
        <authorList>
            <person name="Probst A.J."/>
            <person name="Ladd B."/>
            <person name="Jarett J.K."/>
            <person name="Geller-Mcgrath D.E."/>
            <person name="Sieber C.M."/>
            <person name="Emerson J.B."/>
            <person name="Anantharaman K."/>
            <person name="Thomas B.C."/>
            <person name="Malmstrom R."/>
            <person name="Stieglmeier M."/>
            <person name="Klingl A."/>
            <person name="Woyke T."/>
            <person name="Ryan C.M."/>
            <person name="Banfield J.F."/>
        </authorList>
    </citation>
    <scope>NUCLEOTIDE SEQUENCE [LARGE SCALE GENOMIC DNA]</scope>
    <source>
        <strain evidence="6">CG11_big_fil_rev_8_21_14_0_20_42_15</strain>
    </source>
</reference>
<evidence type="ECO:0000256" key="5">
    <source>
        <dbReference type="ARBA" id="ARBA00022975"/>
    </source>
</evidence>
<evidence type="ECO:0000313" key="6">
    <source>
        <dbReference type="EMBL" id="PIR27384.1"/>
    </source>
</evidence>
<keyword evidence="5" id="KW-0665">Pyrimidine biosynthesis</keyword>
<dbReference type="InterPro" id="IPR004721">
    <property type="entry name" value="DHOdimr"/>
</dbReference>
<dbReference type="PANTHER" id="PTHR43137:SF1">
    <property type="entry name" value="DIHYDROOROTASE"/>
    <property type="match status" value="1"/>
</dbReference>